<dbReference type="AlphaFoldDB" id="X1EYE8"/>
<reference evidence="1" key="1">
    <citation type="journal article" date="2014" name="Front. Microbiol.">
        <title>High frequency of phylogenetically diverse reductive dehalogenase-homologous genes in deep subseafloor sedimentary metagenomes.</title>
        <authorList>
            <person name="Kawai M."/>
            <person name="Futagami T."/>
            <person name="Toyoda A."/>
            <person name="Takaki Y."/>
            <person name="Nishi S."/>
            <person name="Hori S."/>
            <person name="Arai W."/>
            <person name="Tsubouchi T."/>
            <person name="Morono Y."/>
            <person name="Uchiyama I."/>
            <person name="Ito T."/>
            <person name="Fujiyama A."/>
            <person name="Inagaki F."/>
            <person name="Takami H."/>
        </authorList>
    </citation>
    <scope>NUCLEOTIDE SEQUENCE</scope>
    <source>
        <strain evidence="1">Expedition CK06-06</strain>
    </source>
</reference>
<dbReference type="EMBL" id="BART01038048">
    <property type="protein sequence ID" value="GAH13623.1"/>
    <property type="molecule type" value="Genomic_DNA"/>
</dbReference>
<name>X1EYE8_9ZZZZ</name>
<accession>X1EYE8</accession>
<evidence type="ECO:0000313" key="1">
    <source>
        <dbReference type="EMBL" id="GAH13623.1"/>
    </source>
</evidence>
<protein>
    <submittedName>
        <fullName evidence="1">Uncharacterized protein</fullName>
    </submittedName>
</protein>
<comment type="caution">
    <text evidence="1">The sequence shown here is derived from an EMBL/GenBank/DDBJ whole genome shotgun (WGS) entry which is preliminary data.</text>
</comment>
<sequence>MTSILYVTPIFCGQKDDILLFRNNSNGIMYMNTDNDKPIIAIGINKSGTSTILPFNKDTVALVRTETIIDDFLAFQHGSSGLMFKYLKMNGTALEY</sequence>
<proteinExistence type="predicted"/>
<organism evidence="1">
    <name type="scientific">marine sediment metagenome</name>
    <dbReference type="NCBI Taxonomy" id="412755"/>
    <lineage>
        <taxon>unclassified sequences</taxon>
        <taxon>metagenomes</taxon>
        <taxon>ecological metagenomes</taxon>
    </lineage>
</organism>
<gene>
    <name evidence="1" type="ORF">S01H4_63325</name>
</gene>